<evidence type="ECO:0000313" key="2">
    <source>
        <dbReference type="Proteomes" id="UP001358324"/>
    </source>
</evidence>
<dbReference type="EMBL" id="JAZHBM010000001">
    <property type="protein sequence ID" value="MEF3081891.1"/>
    <property type="molecule type" value="Genomic_DNA"/>
</dbReference>
<evidence type="ECO:0000313" key="1">
    <source>
        <dbReference type="EMBL" id="MEF3081891.1"/>
    </source>
</evidence>
<dbReference type="RefSeq" id="WP_332077605.1">
    <property type="nucleotide sequence ID" value="NZ_JAZHBM010000001.1"/>
</dbReference>
<gene>
    <name evidence="1" type="ORF">V3391_06650</name>
</gene>
<keyword evidence="2" id="KW-1185">Reference proteome</keyword>
<sequence>MSWALRQQCDSPAQKLVLVAMADLSSALREGYAGASYLSERTGVPEADVRCAIDSLRGVGLIAWTGRSKSPKGRGPIWVLAVDGPVSEPAESPF</sequence>
<protein>
    <recommendedName>
        <fullName evidence="3">Helix-turn-helix domain-containing protein</fullName>
    </recommendedName>
</protein>
<accession>A0ABU7WFC2</accession>
<reference evidence="1 2" key="1">
    <citation type="submission" date="2024-01" db="EMBL/GenBank/DDBJ databases">
        <title>Novel species of the genus Luteimonas isolated from rivers.</title>
        <authorList>
            <person name="Lu H."/>
        </authorList>
    </citation>
    <scope>NUCLEOTIDE SEQUENCE [LARGE SCALE GENOMIC DNA]</scope>
    <source>
        <strain evidence="1 2">SMYT11W</strain>
    </source>
</reference>
<evidence type="ECO:0008006" key="3">
    <source>
        <dbReference type="Google" id="ProtNLM"/>
    </source>
</evidence>
<comment type="caution">
    <text evidence="1">The sequence shown here is derived from an EMBL/GenBank/DDBJ whole genome shotgun (WGS) entry which is preliminary data.</text>
</comment>
<proteinExistence type="predicted"/>
<dbReference type="Proteomes" id="UP001358324">
    <property type="component" value="Unassembled WGS sequence"/>
</dbReference>
<organism evidence="1 2">
    <name type="scientific">Luteimonas flava</name>
    <dbReference type="NCBI Taxonomy" id="3115822"/>
    <lineage>
        <taxon>Bacteria</taxon>
        <taxon>Pseudomonadati</taxon>
        <taxon>Pseudomonadota</taxon>
        <taxon>Gammaproteobacteria</taxon>
        <taxon>Lysobacterales</taxon>
        <taxon>Lysobacteraceae</taxon>
        <taxon>Luteimonas</taxon>
    </lineage>
</organism>
<name>A0ABU7WFC2_9GAMM</name>